<feature type="domain" description="HTH gntR-type" evidence="5">
    <location>
        <begin position="21"/>
        <end position="88"/>
    </location>
</feature>
<name>A0A8H9GFJ0_9MICO</name>
<dbReference type="AlphaFoldDB" id="A0A8H9GFJ0"/>
<dbReference type="CDD" id="cd07377">
    <property type="entry name" value="WHTH_GntR"/>
    <property type="match status" value="1"/>
</dbReference>
<accession>A0A8H9GFJ0</accession>
<dbReference type="InterPro" id="IPR008920">
    <property type="entry name" value="TF_FadR/GntR_C"/>
</dbReference>
<sequence length="258" mass="27395">MSHPSRAALAAAPSFSRVARPSTVDLIQNELRNAVYAGVLPVGSPIREVEVATQLGVSRGPLREAAQRLVQEGLLVATPGRGMRVATIGADRLPALYAARKSVETTAARLLVRSGDDAAVAGVRRAHEELVAAAATEDARQIGGADLNLHWTLVAAAGNPWLTRWMTTLIVEVRIATFTVSDEYVVRADSAPSHAVIVERLEARDEEGLVQVLTEMLDGTVARLLGREDDAVETLEEPADAPEITLGPIDAPDEPPIG</sequence>
<dbReference type="EMBL" id="BMPT01000004">
    <property type="protein sequence ID" value="GGM18403.1"/>
    <property type="molecule type" value="Genomic_DNA"/>
</dbReference>
<keyword evidence="7" id="KW-1185">Reference proteome</keyword>
<dbReference type="InterPro" id="IPR011711">
    <property type="entry name" value="GntR_C"/>
</dbReference>
<keyword evidence="2" id="KW-0238">DNA-binding</keyword>
<dbReference type="Pfam" id="PF07729">
    <property type="entry name" value="FCD"/>
    <property type="match status" value="1"/>
</dbReference>
<dbReference type="Gene3D" id="1.10.10.10">
    <property type="entry name" value="Winged helix-like DNA-binding domain superfamily/Winged helix DNA-binding domain"/>
    <property type="match status" value="1"/>
</dbReference>
<dbReference type="SMART" id="SM00345">
    <property type="entry name" value="HTH_GNTR"/>
    <property type="match status" value="1"/>
</dbReference>
<keyword evidence="3" id="KW-0804">Transcription</keyword>
<evidence type="ECO:0000313" key="7">
    <source>
        <dbReference type="Proteomes" id="UP000655589"/>
    </source>
</evidence>
<dbReference type="SMART" id="SM00895">
    <property type="entry name" value="FCD"/>
    <property type="match status" value="1"/>
</dbReference>
<dbReference type="Gene3D" id="1.20.120.530">
    <property type="entry name" value="GntR ligand-binding domain-like"/>
    <property type="match status" value="1"/>
</dbReference>
<dbReference type="PROSITE" id="PS50949">
    <property type="entry name" value="HTH_GNTR"/>
    <property type="match status" value="1"/>
</dbReference>
<keyword evidence="1" id="KW-0805">Transcription regulation</keyword>
<evidence type="ECO:0000313" key="6">
    <source>
        <dbReference type="EMBL" id="GGM18403.1"/>
    </source>
</evidence>
<dbReference type="RefSeq" id="WP_171106139.1">
    <property type="nucleotide sequence ID" value="NZ_BMPT01000004.1"/>
</dbReference>
<protein>
    <submittedName>
        <fullName evidence="6">Transcriptional regulator</fullName>
    </submittedName>
</protein>
<gene>
    <name evidence="6" type="ORF">GCM10010102_12520</name>
</gene>
<dbReference type="GO" id="GO:0003700">
    <property type="term" value="F:DNA-binding transcription factor activity"/>
    <property type="evidence" value="ECO:0007669"/>
    <property type="project" value="InterPro"/>
</dbReference>
<dbReference type="InterPro" id="IPR036388">
    <property type="entry name" value="WH-like_DNA-bd_sf"/>
</dbReference>
<evidence type="ECO:0000256" key="4">
    <source>
        <dbReference type="SAM" id="MobiDB-lite"/>
    </source>
</evidence>
<dbReference type="InterPro" id="IPR000524">
    <property type="entry name" value="Tscrpt_reg_HTH_GntR"/>
</dbReference>
<dbReference type="Pfam" id="PF00392">
    <property type="entry name" value="GntR"/>
    <property type="match status" value="1"/>
</dbReference>
<reference evidence="6" key="2">
    <citation type="submission" date="2020-09" db="EMBL/GenBank/DDBJ databases">
        <authorList>
            <person name="Sun Q."/>
            <person name="Ohkuma M."/>
        </authorList>
    </citation>
    <scope>NUCLEOTIDE SEQUENCE</scope>
    <source>
        <strain evidence="6">JCM 3051</strain>
    </source>
</reference>
<evidence type="ECO:0000256" key="2">
    <source>
        <dbReference type="ARBA" id="ARBA00023125"/>
    </source>
</evidence>
<reference evidence="6" key="1">
    <citation type="journal article" date="2014" name="Int. J. Syst. Evol. Microbiol.">
        <title>Complete genome sequence of Corynebacterium casei LMG S-19264T (=DSM 44701T), isolated from a smear-ripened cheese.</title>
        <authorList>
            <consortium name="US DOE Joint Genome Institute (JGI-PGF)"/>
            <person name="Walter F."/>
            <person name="Albersmeier A."/>
            <person name="Kalinowski J."/>
            <person name="Ruckert C."/>
        </authorList>
    </citation>
    <scope>NUCLEOTIDE SEQUENCE</scope>
    <source>
        <strain evidence="6">JCM 3051</strain>
    </source>
</reference>
<dbReference type="InterPro" id="IPR036390">
    <property type="entry name" value="WH_DNA-bd_sf"/>
</dbReference>
<proteinExistence type="predicted"/>
<evidence type="ECO:0000256" key="3">
    <source>
        <dbReference type="ARBA" id="ARBA00023163"/>
    </source>
</evidence>
<comment type="caution">
    <text evidence="6">The sequence shown here is derived from an EMBL/GenBank/DDBJ whole genome shotgun (WGS) entry which is preliminary data.</text>
</comment>
<dbReference type="SUPFAM" id="SSF46785">
    <property type="entry name" value="Winged helix' DNA-binding domain"/>
    <property type="match status" value="1"/>
</dbReference>
<dbReference type="GO" id="GO:0003677">
    <property type="term" value="F:DNA binding"/>
    <property type="evidence" value="ECO:0007669"/>
    <property type="project" value="UniProtKB-KW"/>
</dbReference>
<dbReference type="PANTHER" id="PTHR43537">
    <property type="entry name" value="TRANSCRIPTIONAL REGULATOR, GNTR FAMILY"/>
    <property type="match status" value="1"/>
</dbReference>
<evidence type="ECO:0000259" key="5">
    <source>
        <dbReference type="PROSITE" id="PS50949"/>
    </source>
</evidence>
<dbReference type="Proteomes" id="UP000655589">
    <property type="component" value="Unassembled WGS sequence"/>
</dbReference>
<evidence type="ECO:0000256" key="1">
    <source>
        <dbReference type="ARBA" id="ARBA00023015"/>
    </source>
</evidence>
<dbReference type="SUPFAM" id="SSF48008">
    <property type="entry name" value="GntR ligand-binding domain-like"/>
    <property type="match status" value="1"/>
</dbReference>
<dbReference type="PANTHER" id="PTHR43537:SF45">
    <property type="entry name" value="GNTR FAMILY REGULATORY PROTEIN"/>
    <property type="match status" value="1"/>
</dbReference>
<feature type="region of interest" description="Disordered" evidence="4">
    <location>
        <begin position="237"/>
        <end position="258"/>
    </location>
</feature>
<organism evidence="6 7">
    <name type="scientific">Promicromonospora citrea</name>
    <dbReference type="NCBI Taxonomy" id="43677"/>
    <lineage>
        <taxon>Bacteria</taxon>
        <taxon>Bacillati</taxon>
        <taxon>Actinomycetota</taxon>
        <taxon>Actinomycetes</taxon>
        <taxon>Micrococcales</taxon>
        <taxon>Promicromonosporaceae</taxon>
        <taxon>Promicromonospora</taxon>
    </lineage>
</organism>